<organism evidence="1">
    <name type="scientific">Scylla olivacea</name>
    <name type="common">Orange mud crab</name>
    <name type="synonym">Cancer olivacea</name>
    <dbReference type="NCBI Taxonomy" id="85551"/>
    <lineage>
        <taxon>Eukaryota</taxon>
        <taxon>Metazoa</taxon>
        <taxon>Ecdysozoa</taxon>
        <taxon>Arthropoda</taxon>
        <taxon>Crustacea</taxon>
        <taxon>Multicrustacea</taxon>
        <taxon>Malacostraca</taxon>
        <taxon>Eumalacostraca</taxon>
        <taxon>Eucarida</taxon>
        <taxon>Decapoda</taxon>
        <taxon>Pleocyemata</taxon>
        <taxon>Brachyura</taxon>
        <taxon>Eubrachyura</taxon>
        <taxon>Portunoidea</taxon>
        <taxon>Portunidae</taxon>
        <taxon>Portuninae</taxon>
        <taxon>Scylla</taxon>
    </lineage>
</organism>
<dbReference type="EMBL" id="GDRN01043973">
    <property type="protein sequence ID" value="JAI66952.1"/>
    <property type="molecule type" value="Transcribed_RNA"/>
</dbReference>
<dbReference type="PANTHER" id="PTHR17985">
    <property type="entry name" value="SER/THR-RICH PROTEIN T10 IN DGCR REGION"/>
    <property type="match status" value="1"/>
</dbReference>
<dbReference type="Pfam" id="PF05742">
    <property type="entry name" value="TANGO2"/>
    <property type="match status" value="1"/>
</dbReference>
<name>A0A0N7ZDD6_SCYOL</name>
<dbReference type="GO" id="GO:0005794">
    <property type="term" value="C:Golgi apparatus"/>
    <property type="evidence" value="ECO:0007669"/>
    <property type="project" value="TreeGrafter"/>
</dbReference>
<reference evidence="1" key="1">
    <citation type="submission" date="2015-09" db="EMBL/GenBank/DDBJ databases">
        <title>Scylla olivacea transcriptome.</title>
        <authorList>
            <person name="Ikhwanuddin M."/>
        </authorList>
    </citation>
    <scope>NUCLEOTIDE SEQUENCE</scope>
</reference>
<dbReference type="PANTHER" id="PTHR17985:SF8">
    <property type="entry name" value="TRANSPORT AND GOLGI ORGANIZATION PROTEIN 2 HOMOLOG"/>
    <property type="match status" value="1"/>
</dbReference>
<dbReference type="GO" id="GO:0009306">
    <property type="term" value="P:protein secretion"/>
    <property type="evidence" value="ECO:0007669"/>
    <property type="project" value="TreeGrafter"/>
</dbReference>
<proteinExistence type="predicted"/>
<dbReference type="InterPro" id="IPR008551">
    <property type="entry name" value="TANGO2"/>
</dbReference>
<evidence type="ECO:0000313" key="1">
    <source>
        <dbReference type="EMBL" id="JAI66952.1"/>
    </source>
</evidence>
<evidence type="ECO:0008006" key="2">
    <source>
        <dbReference type="Google" id="ProtNLM"/>
    </source>
</evidence>
<protein>
    <recommendedName>
        <fullName evidence="2">Transport and Golgi organization protein 2</fullName>
    </recommendedName>
</protein>
<sequence length="286" mass="32681">MCILFLFINPRPKVGEYKLIIVNNRDEFYNRPTKPAHFWDDTIVGGMDIEEHCKGGTWLAASKGGKISCLLNVFQPVNSFTTGKVSRGFLVVDYLNSCKKGHQYMEEVKNSGKIYNAFNLITLDPEGNSYDVNFYNSESKVIHQIQPGFHGFGNSPLMKPFKKVEKGKTMFQDLVNTYGEKEHEEKLITELFTMMQNKDLNFPDSQLTEQGKGHSEQYVKKLSSIWVSCLDANYGTRTTTVILVDKEDQLVYRERTMQDPVNPESPVWEHNNFTFTIAPADTCKST</sequence>
<dbReference type="AlphaFoldDB" id="A0A0N7ZDD6"/>
<accession>A0A0N7ZDD6</accession>
<dbReference type="GO" id="GO:0007030">
    <property type="term" value="P:Golgi organization"/>
    <property type="evidence" value="ECO:0007669"/>
    <property type="project" value="TreeGrafter"/>
</dbReference>